<evidence type="ECO:0000259" key="16">
    <source>
        <dbReference type="PROSITE" id="PS50885"/>
    </source>
</evidence>
<keyword evidence="9 17" id="KW-0418">Kinase</keyword>
<reference evidence="17 18" key="1">
    <citation type="submission" date="2020-08" db="EMBL/GenBank/DDBJ databases">
        <title>Genome public.</title>
        <authorList>
            <person name="Liu C."/>
            <person name="Sun Q."/>
        </authorList>
    </citation>
    <scope>NUCLEOTIDE SEQUENCE [LARGE SCALE GENOMIC DNA]</scope>
    <source>
        <strain evidence="17 18">NSJ-37</strain>
    </source>
</reference>
<dbReference type="EC" id="2.7.13.3" evidence="3"/>
<dbReference type="SUPFAM" id="SSF158472">
    <property type="entry name" value="HAMP domain-like"/>
    <property type="match status" value="1"/>
</dbReference>
<protein>
    <recommendedName>
        <fullName evidence="3">histidine kinase</fullName>
        <ecNumber evidence="3">2.7.13.3</ecNumber>
    </recommendedName>
</protein>
<keyword evidence="18" id="KW-1185">Reference proteome</keyword>
<evidence type="ECO:0000256" key="2">
    <source>
        <dbReference type="ARBA" id="ARBA00004651"/>
    </source>
</evidence>
<comment type="caution">
    <text evidence="17">The sequence shown here is derived from an EMBL/GenBank/DDBJ whole genome shotgun (WGS) entry which is preliminary data.</text>
</comment>
<evidence type="ECO:0000256" key="10">
    <source>
        <dbReference type="ARBA" id="ARBA00022840"/>
    </source>
</evidence>
<dbReference type="PANTHER" id="PTHR45528:SF1">
    <property type="entry name" value="SENSOR HISTIDINE KINASE CPXA"/>
    <property type="match status" value="1"/>
</dbReference>
<dbReference type="PROSITE" id="PS50109">
    <property type="entry name" value="HIS_KIN"/>
    <property type="match status" value="1"/>
</dbReference>
<dbReference type="InterPro" id="IPR003660">
    <property type="entry name" value="HAMP_dom"/>
</dbReference>
<name>A0ABR7N0R5_9FIRM</name>
<evidence type="ECO:0000313" key="17">
    <source>
        <dbReference type="EMBL" id="MBC8561905.1"/>
    </source>
</evidence>
<dbReference type="SMART" id="SM00304">
    <property type="entry name" value="HAMP"/>
    <property type="match status" value="1"/>
</dbReference>
<proteinExistence type="predicted"/>
<dbReference type="CDD" id="cd00075">
    <property type="entry name" value="HATPase"/>
    <property type="match status" value="1"/>
</dbReference>
<evidence type="ECO:0000256" key="4">
    <source>
        <dbReference type="ARBA" id="ARBA00022475"/>
    </source>
</evidence>
<evidence type="ECO:0000256" key="13">
    <source>
        <dbReference type="ARBA" id="ARBA00023136"/>
    </source>
</evidence>
<comment type="subcellular location">
    <subcellularLocation>
        <location evidence="2">Cell membrane</location>
        <topology evidence="2">Multi-pass membrane protein</topology>
    </subcellularLocation>
</comment>
<evidence type="ECO:0000256" key="3">
    <source>
        <dbReference type="ARBA" id="ARBA00012438"/>
    </source>
</evidence>
<dbReference type="Pfam" id="PF00672">
    <property type="entry name" value="HAMP"/>
    <property type="match status" value="1"/>
</dbReference>
<dbReference type="SMART" id="SM00387">
    <property type="entry name" value="HATPase_c"/>
    <property type="match status" value="1"/>
</dbReference>
<dbReference type="CDD" id="cd00082">
    <property type="entry name" value="HisKA"/>
    <property type="match status" value="1"/>
</dbReference>
<keyword evidence="7 14" id="KW-0812">Transmembrane</keyword>
<gene>
    <name evidence="17" type="ORF">H8704_04540</name>
</gene>
<dbReference type="Proteomes" id="UP000606193">
    <property type="component" value="Unassembled WGS sequence"/>
</dbReference>
<evidence type="ECO:0000256" key="9">
    <source>
        <dbReference type="ARBA" id="ARBA00022777"/>
    </source>
</evidence>
<evidence type="ECO:0000256" key="1">
    <source>
        <dbReference type="ARBA" id="ARBA00000085"/>
    </source>
</evidence>
<dbReference type="SMART" id="SM00388">
    <property type="entry name" value="HisKA"/>
    <property type="match status" value="1"/>
</dbReference>
<evidence type="ECO:0000256" key="7">
    <source>
        <dbReference type="ARBA" id="ARBA00022692"/>
    </source>
</evidence>
<evidence type="ECO:0000256" key="11">
    <source>
        <dbReference type="ARBA" id="ARBA00022989"/>
    </source>
</evidence>
<feature type="domain" description="HAMP" evidence="16">
    <location>
        <begin position="198"/>
        <end position="250"/>
    </location>
</feature>
<keyword evidence="8" id="KW-0547">Nucleotide-binding</keyword>
<evidence type="ECO:0000256" key="8">
    <source>
        <dbReference type="ARBA" id="ARBA00022741"/>
    </source>
</evidence>
<dbReference type="GO" id="GO:0016301">
    <property type="term" value="F:kinase activity"/>
    <property type="evidence" value="ECO:0007669"/>
    <property type="project" value="UniProtKB-KW"/>
</dbReference>
<dbReference type="EMBL" id="JACRSX010000003">
    <property type="protein sequence ID" value="MBC8561905.1"/>
    <property type="molecule type" value="Genomic_DNA"/>
</dbReference>
<dbReference type="CDD" id="cd06225">
    <property type="entry name" value="HAMP"/>
    <property type="match status" value="1"/>
</dbReference>
<dbReference type="Pfam" id="PF00512">
    <property type="entry name" value="HisKA"/>
    <property type="match status" value="1"/>
</dbReference>
<dbReference type="Gene3D" id="6.10.340.10">
    <property type="match status" value="1"/>
</dbReference>
<dbReference type="InterPro" id="IPR050398">
    <property type="entry name" value="HssS/ArlS-like"/>
</dbReference>
<dbReference type="PANTHER" id="PTHR45528">
    <property type="entry name" value="SENSOR HISTIDINE KINASE CPXA"/>
    <property type="match status" value="1"/>
</dbReference>
<sequence>MKQFLGKVLYFLRSMRIQVLIVFLMMGLVPLYIFSIIITNAYESKLVSQRVDELQSYGTMISNLVVSSGYLVDHDSEEVVEEAAQIAEIYQGRIILVDQNLRIIHDTYGLENGKTVISTEVVKCFNSDNGKYINELGEYVQLTMPIINSNKQTTDGVVIMSFSTKNLHQMADAVKRQVYIILLILTILVLLGALLYSTLLARPLKQITSSINEISQGDMSVKLNMHGFSEISSISDSFNQMIDVIRNQDTARQEFVSNVSHELKTPIASMKVLADSLLSQEGMPEEIYREFLGDITNEIERMTKIINDLLSMVKMDKNTSQVEVVNTSINDLLEQLLKRLRPIAAERNIELIYESYRPVMADIDETKMSIALNNLIENAIKYNYDDGWVRVTLNADHKFFYVTVQDSGVGIPEDVQDNVFERFYRVDKARSRDTGGTGLGLSLTRSAVLLHRGSIKLYSKEKEGTTFTVRIPLTYVP</sequence>
<keyword evidence="10" id="KW-0067">ATP-binding</keyword>
<dbReference type="InterPro" id="IPR003661">
    <property type="entry name" value="HisK_dim/P_dom"/>
</dbReference>
<feature type="transmembrane region" description="Helical" evidence="14">
    <location>
        <begin position="178"/>
        <end position="199"/>
    </location>
</feature>
<dbReference type="Gene3D" id="1.10.287.130">
    <property type="match status" value="1"/>
</dbReference>
<dbReference type="RefSeq" id="WP_118678508.1">
    <property type="nucleotide sequence ID" value="NZ_JACRSX010000003.1"/>
</dbReference>
<feature type="domain" description="Histidine kinase" evidence="15">
    <location>
        <begin position="258"/>
        <end position="475"/>
    </location>
</feature>
<evidence type="ECO:0000256" key="12">
    <source>
        <dbReference type="ARBA" id="ARBA00023012"/>
    </source>
</evidence>
<organism evidence="17 18">
    <name type="scientific">Jutongia huaianensis</name>
    <dbReference type="NCBI Taxonomy" id="2763668"/>
    <lineage>
        <taxon>Bacteria</taxon>
        <taxon>Bacillati</taxon>
        <taxon>Bacillota</taxon>
        <taxon>Clostridia</taxon>
        <taxon>Lachnospirales</taxon>
        <taxon>Lachnospiraceae</taxon>
        <taxon>Jutongia</taxon>
    </lineage>
</organism>
<comment type="catalytic activity">
    <reaction evidence="1">
        <text>ATP + protein L-histidine = ADP + protein N-phospho-L-histidine.</text>
        <dbReference type="EC" id="2.7.13.3"/>
    </reaction>
</comment>
<keyword evidence="5" id="KW-0597">Phosphoprotein</keyword>
<evidence type="ECO:0000259" key="15">
    <source>
        <dbReference type="PROSITE" id="PS50109"/>
    </source>
</evidence>
<evidence type="ECO:0000256" key="14">
    <source>
        <dbReference type="SAM" id="Phobius"/>
    </source>
</evidence>
<dbReference type="InterPro" id="IPR003594">
    <property type="entry name" value="HATPase_dom"/>
</dbReference>
<keyword evidence="11 14" id="KW-1133">Transmembrane helix</keyword>
<dbReference type="PRINTS" id="PR00344">
    <property type="entry name" value="BCTRLSENSOR"/>
</dbReference>
<evidence type="ECO:0000313" key="18">
    <source>
        <dbReference type="Proteomes" id="UP000606193"/>
    </source>
</evidence>
<dbReference type="InterPro" id="IPR004358">
    <property type="entry name" value="Sig_transdc_His_kin-like_C"/>
</dbReference>
<evidence type="ECO:0000256" key="5">
    <source>
        <dbReference type="ARBA" id="ARBA00022553"/>
    </source>
</evidence>
<dbReference type="InterPro" id="IPR036890">
    <property type="entry name" value="HATPase_C_sf"/>
</dbReference>
<dbReference type="Gene3D" id="3.30.565.10">
    <property type="entry name" value="Histidine kinase-like ATPase, C-terminal domain"/>
    <property type="match status" value="1"/>
</dbReference>
<dbReference type="InterPro" id="IPR005467">
    <property type="entry name" value="His_kinase_dom"/>
</dbReference>
<evidence type="ECO:0000256" key="6">
    <source>
        <dbReference type="ARBA" id="ARBA00022679"/>
    </source>
</evidence>
<keyword evidence="4" id="KW-1003">Cell membrane</keyword>
<dbReference type="Pfam" id="PF02518">
    <property type="entry name" value="HATPase_c"/>
    <property type="match status" value="1"/>
</dbReference>
<dbReference type="SUPFAM" id="SSF47384">
    <property type="entry name" value="Homodimeric domain of signal transducing histidine kinase"/>
    <property type="match status" value="1"/>
</dbReference>
<dbReference type="InterPro" id="IPR036097">
    <property type="entry name" value="HisK_dim/P_sf"/>
</dbReference>
<keyword evidence="12" id="KW-0902">Two-component regulatory system</keyword>
<keyword evidence="13 14" id="KW-0472">Membrane</keyword>
<dbReference type="PROSITE" id="PS50885">
    <property type="entry name" value="HAMP"/>
    <property type="match status" value="1"/>
</dbReference>
<keyword evidence="6" id="KW-0808">Transferase</keyword>
<feature type="transmembrane region" description="Helical" evidence="14">
    <location>
        <begin position="20"/>
        <end position="42"/>
    </location>
</feature>
<accession>A0ABR7N0R5</accession>
<dbReference type="SUPFAM" id="SSF55874">
    <property type="entry name" value="ATPase domain of HSP90 chaperone/DNA topoisomerase II/histidine kinase"/>
    <property type="match status" value="1"/>
</dbReference>